<proteinExistence type="predicted"/>
<evidence type="ECO:0000259" key="1">
    <source>
        <dbReference type="PROSITE" id="PS50011"/>
    </source>
</evidence>
<evidence type="ECO:0000313" key="2">
    <source>
        <dbReference type="EMBL" id="GAH48395.1"/>
    </source>
</evidence>
<dbReference type="InterPro" id="IPR011009">
    <property type="entry name" value="Kinase-like_dom_sf"/>
</dbReference>
<dbReference type="SUPFAM" id="SSF56112">
    <property type="entry name" value="Protein kinase-like (PK-like)"/>
    <property type="match status" value="1"/>
</dbReference>
<accession>X1GU51</accession>
<comment type="caution">
    <text evidence="2">The sequence shown here is derived from an EMBL/GenBank/DDBJ whole genome shotgun (WGS) entry which is preliminary data.</text>
</comment>
<sequence>MGEVYRAENKESELIAAAKLLPMTGISDIELKQALLNEASLATHVSHPNVVKVIHVGDNRIVG</sequence>
<protein>
    <recommendedName>
        <fullName evidence="1">Protein kinase domain-containing protein</fullName>
    </recommendedName>
</protein>
<dbReference type="GO" id="GO:0004672">
    <property type="term" value="F:protein kinase activity"/>
    <property type="evidence" value="ECO:0007669"/>
    <property type="project" value="InterPro"/>
</dbReference>
<feature type="domain" description="Protein kinase" evidence="1">
    <location>
        <begin position="1"/>
        <end position="63"/>
    </location>
</feature>
<dbReference type="Gene3D" id="3.30.200.20">
    <property type="entry name" value="Phosphorylase Kinase, domain 1"/>
    <property type="match status" value="1"/>
</dbReference>
<dbReference type="PROSITE" id="PS50011">
    <property type="entry name" value="PROTEIN_KINASE_DOM"/>
    <property type="match status" value="1"/>
</dbReference>
<name>X1GU51_9ZZZZ</name>
<dbReference type="EMBL" id="BARU01020338">
    <property type="protein sequence ID" value="GAH48395.1"/>
    <property type="molecule type" value="Genomic_DNA"/>
</dbReference>
<reference evidence="2" key="1">
    <citation type="journal article" date="2014" name="Front. Microbiol.">
        <title>High frequency of phylogenetically diverse reductive dehalogenase-homologous genes in deep subseafloor sedimentary metagenomes.</title>
        <authorList>
            <person name="Kawai M."/>
            <person name="Futagami T."/>
            <person name="Toyoda A."/>
            <person name="Takaki Y."/>
            <person name="Nishi S."/>
            <person name="Hori S."/>
            <person name="Arai W."/>
            <person name="Tsubouchi T."/>
            <person name="Morono Y."/>
            <person name="Uchiyama I."/>
            <person name="Ito T."/>
            <person name="Fujiyama A."/>
            <person name="Inagaki F."/>
            <person name="Takami H."/>
        </authorList>
    </citation>
    <scope>NUCLEOTIDE SEQUENCE</scope>
    <source>
        <strain evidence="2">Expedition CK06-06</strain>
    </source>
</reference>
<feature type="non-terminal residue" evidence="2">
    <location>
        <position position="63"/>
    </location>
</feature>
<dbReference type="InterPro" id="IPR000719">
    <property type="entry name" value="Prot_kinase_dom"/>
</dbReference>
<organism evidence="2">
    <name type="scientific">marine sediment metagenome</name>
    <dbReference type="NCBI Taxonomy" id="412755"/>
    <lineage>
        <taxon>unclassified sequences</taxon>
        <taxon>metagenomes</taxon>
        <taxon>ecological metagenomes</taxon>
    </lineage>
</organism>
<gene>
    <name evidence="2" type="ORF">S03H2_33418</name>
</gene>
<dbReference type="GO" id="GO:0005524">
    <property type="term" value="F:ATP binding"/>
    <property type="evidence" value="ECO:0007669"/>
    <property type="project" value="InterPro"/>
</dbReference>
<dbReference type="AlphaFoldDB" id="X1GU51"/>